<evidence type="ECO:0000313" key="1">
    <source>
        <dbReference type="EMBL" id="MEN7549071.1"/>
    </source>
</evidence>
<protein>
    <submittedName>
        <fullName evidence="1">Uncharacterized protein</fullName>
    </submittedName>
</protein>
<keyword evidence="2" id="KW-1185">Reference proteome</keyword>
<dbReference type="AlphaFoldDB" id="A0AAW9SDX7"/>
<dbReference type="Proteomes" id="UP001403385">
    <property type="component" value="Unassembled WGS sequence"/>
</dbReference>
<proteinExistence type="predicted"/>
<name>A0AAW9SDX7_9BACT</name>
<gene>
    <name evidence="1" type="ORF">AAG747_14205</name>
</gene>
<accession>A0AAW9SDX7</accession>
<comment type="caution">
    <text evidence="1">The sequence shown here is derived from an EMBL/GenBank/DDBJ whole genome shotgun (WGS) entry which is preliminary data.</text>
</comment>
<reference evidence="1 2" key="1">
    <citation type="submission" date="2024-04" db="EMBL/GenBank/DDBJ databases">
        <title>Novel genus in family Flammeovirgaceae.</title>
        <authorList>
            <person name="Nguyen T.H."/>
            <person name="Vuong T.Q."/>
            <person name="Le H."/>
            <person name="Kim S.-G."/>
        </authorList>
    </citation>
    <scope>NUCLEOTIDE SEQUENCE [LARGE SCALE GENOMIC DNA]</scope>
    <source>
        <strain evidence="1 2">JCM 23209</strain>
    </source>
</reference>
<evidence type="ECO:0000313" key="2">
    <source>
        <dbReference type="Proteomes" id="UP001403385"/>
    </source>
</evidence>
<dbReference type="EMBL" id="JBDKWZ010000007">
    <property type="protein sequence ID" value="MEN7549071.1"/>
    <property type="molecule type" value="Genomic_DNA"/>
</dbReference>
<organism evidence="1 2">
    <name type="scientific">Rapidithrix thailandica</name>
    <dbReference type="NCBI Taxonomy" id="413964"/>
    <lineage>
        <taxon>Bacteria</taxon>
        <taxon>Pseudomonadati</taxon>
        <taxon>Bacteroidota</taxon>
        <taxon>Cytophagia</taxon>
        <taxon>Cytophagales</taxon>
        <taxon>Flammeovirgaceae</taxon>
        <taxon>Rapidithrix</taxon>
    </lineage>
</organism>
<sequence>MIIEELVSKVSEISRETEYWFVRTDSGKYFDTFTNNGFIGIGWNQITLDELLNSQKDVVKEKIARIEELDPQDQNSKGNITAIYNKLLNFINLRKGDIVIIPSHSSNYFAFGEVSDSLTYIENDNLADCEFRKRKKIRWITKKAIGDLDPTFHKIKISRHTISSVKDYSRYIDNVISNLYIKEDNTHFVLDIKTQREINVKSLLKLVEGIQDLVESIDVHFQLNEEIDYNAIRLNLQSPGKIEFKLQVGKSLIILAAVLSLTCCDSSSANIQHKEELENIIEINNDTLQSIKNVMDELEVDRQKINSF</sequence>
<dbReference type="RefSeq" id="WP_346821842.1">
    <property type="nucleotide sequence ID" value="NZ_JBDKWZ010000007.1"/>
</dbReference>